<evidence type="ECO:0000259" key="1">
    <source>
        <dbReference type="Pfam" id="PF09019"/>
    </source>
</evidence>
<dbReference type="GO" id="GO:0009036">
    <property type="term" value="F:type II site-specific deoxyribonuclease activity"/>
    <property type="evidence" value="ECO:0007669"/>
    <property type="project" value="InterPro"/>
</dbReference>
<dbReference type="Pfam" id="PF09019">
    <property type="entry name" value="EcoRII-C"/>
    <property type="match status" value="1"/>
</dbReference>
<dbReference type="Gene3D" id="2.40.330.10">
    <property type="entry name" value="DNA-binding pseudobarrel domain"/>
    <property type="match status" value="1"/>
</dbReference>
<dbReference type="InterPro" id="IPR015300">
    <property type="entry name" value="DNA-bd_pseudobarrel_sf"/>
</dbReference>
<dbReference type="InterPro" id="IPR015109">
    <property type="entry name" value="Restrct_endonuc_II_EcoRII_C"/>
</dbReference>
<dbReference type="Gene3D" id="3.40.91.80">
    <property type="match status" value="1"/>
</dbReference>
<organism evidence="3 4">
    <name type="scientific">Marivirga arenosa</name>
    <dbReference type="NCBI Taxonomy" id="3059076"/>
    <lineage>
        <taxon>Bacteria</taxon>
        <taxon>Pseudomonadati</taxon>
        <taxon>Bacteroidota</taxon>
        <taxon>Cytophagia</taxon>
        <taxon>Cytophagales</taxon>
        <taxon>Marivirgaceae</taxon>
        <taxon>Marivirga</taxon>
    </lineage>
</organism>
<dbReference type="InterPro" id="IPR038365">
    <property type="entry name" value="EcoRII_C_sf"/>
</dbReference>
<name>A0AA49GIH9_9BACT</name>
<dbReference type="SUPFAM" id="SSF52980">
    <property type="entry name" value="Restriction endonuclease-like"/>
    <property type="match status" value="1"/>
</dbReference>
<dbReference type="Pfam" id="PF09217">
    <property type="entry name" value="EcoRII-N"/>
    <property type="match status" value="1"/>
</dbReference>
<dbReference type="SUPFAM" id="SSF101936">
    <property type="entry name" value="DNA-binding pseudobarrel domain"/>
    <property type="match status" value="1"/>
</dbReference>
<evidence type="ECO:0000313" key="3">
    <source>
        <dbReference type="EMBL" id="WKK86614.2"/>
    </source>
</evidence>
<dbReference type="RefSeq" id="WP_308357977.1">
    <property type="nucleotide sequence ID" value="NZ_CP129970.2"/>
</dbReference>
<dbReference type="AlphaFoldDB" id="A0AA49GIH9"/>
<dbReference type="EMBL" id="CP129970">
    <property type="protein sequence ID" value="WKK86614.2"/>
    <property type="molecule type" value="Genomic_DNA"/>
</dbReference>
<keyword evidence="4" id="KW-1185">Reference proteome</keyword>
<keyword evidence="3" id="KW-0540">Nuclease</keyword>
<proteinExistence type="predicted"/>
<evidence type="ECO:0000313" key="4">
    <source>
        <dbReference type="Proteomes" id="UP001244443"/>
    </source>
</evidence>
<sequence>MSILEKAIQSAQQSEVSFSKFIKPNDTGATGGHQAGFHMHKNSWPLFFNSPGEKGSNKDHYVTIRWQDDFETSSRFIYYGVGTRNEYRLTRFGRGFPYLTDDNVGDLLVLVKKSADFFEGYVLSSDEDIEDFFAALNISSTETNGIIPKQVEQTSEDRLLQCFLAYVKSLQVDFPPTIDLANNARTCFISSYNITSNQIKSNPDKELLNWLEAEYSLFKTIENDRYSELIRTPFQSVEELVKSANTILNRRKSRAGKSLEHHLEEIFRISELIFQTQVTTENNKKPDFMFPNIESYNDPKFDENKLVLLASKTTCKDRWRQILNEADRIKTKHLFTLQQGISKNQLEEMNNYGVQLVVPRAYLSSFPTEHRANILTLEGFIEVVYATQT</sequence>
<feature type="domain" description="Restriction endonuclease type II EcoRII C-terminal" evidence="1">
    <location>
        <begin position="218"/>
        <end position="381"/>
    </location>
</feature>
<reference evidence="3" key="1">
    <citation type="submission" date="2023-08" db="EMBL/GenBank/DDBJ databases">
        <title>Comparative genomics and taxonomic characterization of three novel marine species of genus Marivirga.</title>
        <authorList>
            <person name="Muhammad N."/>
            <person name="Kim S.-G."/>
        </authorList>
    </citation>
    <scope>NUCLEOTIDE SEQUENCE [LARGE SCALE GENOMIC DNA]</scope>
    <source>
        <strain evidence="3">ABR2-2</strain>
    </source>
</reference>
<feature type="domain" description="Restriction endonuclease type II EcoRII N-terminal" evidence="2">
    <location>
        <begin position="13"/>
        <end position="135"/>
    </location>
</feature>
<dbReference type="InterPro" id="IPR011335">
    <property type="entry name" value="Restrct_endonuc-II-like"/>
</dbReference>
<dbReference type="Proteomes" id="UP001244443">
    <property type="component" value="Chromosome"/>
</dbReference>
<gene>
    <name evidence="3" type="ORF">QYS48_06805</name>
</gene>
<evidence type="ECO:0000259" key="2">
    <source>
        <dbReference type="Pfam" id="PF09217"/>
    </source>
</evidence>
<dbReference type="GO" id="GO:0009307">
    <property type="term" value="P:DNA restriction-modification system"/>
    <property type="evidence" value="ECO:0007669"/>
    <property type="project" value="InterPro"/>
</dbReference>
<accession>A0AA49GIH9</accession>
<dbReference type="GO" id="GO:0003677">
    <property type="term" value="F:DNA binding"/>
    <property type="evidence" value="ECO:0007669"/>
    <property type="project" value="InterPro"/>
</dbReference>
<keyword evidence="3" id="KW-0378">Hydrolase</keyword>
<protein>
    <submittedName>
        <fullName evidence="3">Type II restriction endonuclease</fullName>
    </submittedName>
</protein>
<dbReference type="InterPro" id="IPR023372">
    <property type="entry name" value="Rest_endonuc_II_EcoRII_N"/>
</dbReference>
<keyword evidence="3" id="KW-0255">Endonuclease</keyword>